<name>A0A9P6G9V2_9PLEO</name>
<proteinExistence type="predicted"/>
<dbReference type="Proteomes" id="UP000756921">
    <property type="component" value="Unassembled WGS sequence"/>
</dbReference>
<evidence type="ECO:0000313" key="1">
    <source>
        <dbReference type="EMBL" id="KAF9731281.1"/>
    </source>
</evidence>
<dbReference type="OrthoDB" id="3796807at2759"/>
<accession>A0A9P6G9V2</accession>
<dbReference type="AlphaFoldDB" id="A0A9P6G9V2"/>
<reference evidence="1" key="1">
    <citation type="journal article" date="2020" name="Mol. Plant Microbe Interact.">
        <title>Genome Sequence of the Biocontrol Agent Coniothyrium minitans strain Conio (IMI 134523).</title>
        <authorList>
            <person name="Patel D."/>
            <person name="Shittu T.A."/>
            <person name="Baroncelli R."/>
            <person name="Muthumeenakshi S."/>
            <person name="Osborne T.H."/>
            <person name="Janganan T.K."/>
            <person name="Sreenivasaprasad S."/>
        </authorList>
    </citation>
    <scope>NUCLEOTIDE SEQUENCE</scope>
    <source>
        <strain evidence="1">Conio</strain>
    </source>
</reference>
<comment type="caution">
    <text evidence="1">The sequence shown here is derived from an EMBL/GenBank/DDBJ whole genome shotgun (WGS) entry which is preliminary data.</text>
</comment>
<dbReference type="EMBL" id="WJXW01000012">
    <property type="protein sequence ID" value="KAF9731281.1"/>
    <property type="molecule type" value="Genomic_DNA"/>
</dbReference>
<sequence>MEHLSSVQGKDVVVADVGSFLPPLIKATSLRIMDHLLVVSETGVAKLNVGPCTRTCNLRCICPSNSQKAAASTFSEDAKRADYGAALATCMRCAQNLVKLPADCGKDPDKRCDHCKHSNRSGCTLVPKAMNSRLNRLYGLRDRYNIADLETPGGERKTSDRIKDTGLKFARAQKQFNLELASRKVRKSENKAFLPCRLPAHR</sequence>
<gene>
    <name evidence="1" type="ORF">PMIN01_10298</name>
</gene>
<evidence type="ECO:0000313" key="2">
    <source>
        <dbReference type="Proteomes" id="UP000756921"/>
    </source>
</evidence>
<protein>
    <submittedName>
        <fullName evidence="1">Uncharacterized protein</fullName>
    </submittedName>
</protein>
<organism evidence="1 2">
    <name type="scientific">Paraphaeosphaeria minitans</name>
    <dbReference type="NCBI Taxonomy" id="565426"/>
    <lineage>
        <taxon>Eukaryota</taxon>
        <taxon>Fungi</taxon>
        <taxon>Dikarya</taxon>
        <taxon>Ascomycota</taxon>
        <taxon>Pezizomycotina</taxon>
        <taxon>Dothideomycetes</taxon>
        <taxon>Pleosporomycetidae</taxon>
        <taxon>Pleosporales</taxon>
        <taxon>Massarineae</taxon>
        <taxon>Didymosphaeriaceae</taxon>
        <taxon>Paraphaeosphaeria</taxon>
    </lineage>
</organism>
<keyword evidence="2" id="KW-1185">Reference proteome</keyword>